<dbReference type="EnsemblPlants" id="TraesCS3A02G090700.1">
    <property type="protein sequence ID" value="TraesCS3A02G090700.1"/>
    <property type="gene ID" value="TraesCS3A02G090700"/>
</dbReference>
<dbReference type="Gramene" id="TraesROB_scaffold_074656_01G000100.1">
    <property type="protein sequence ID" value="TraesROB_scaffold_074656_01G000100.1"/>
    <property type="gene ID" value="TraesROB_scaffold_074656_01G000100"/>
</dbReference>
<evidence type="ECO:0008006" key="3">
    <source>
        <dbReference type="Google" id="ProtNLM"/>
    </source>
</evidence>
<dbReference type="Gramene" id="TraesCS3A03G0200000.1">
    <property type="protein sequence ID" value="TraesCS3A03G0200000.1.CDS"/>
    <property type="gene ID" value="TraesCS3A03G0200000"/>
</dbReference>
<dbReference type="Gramene" id="TraesJUL3A03G01346750.1">
    <property type="protein sequence ID" value="TraesJUL3A03G01346750.1"/>
    <property type="gene ID" value="TraesJUL3A03G01346750"/>
</dbReference>
<proteinExistence type="predicted"/>
<dbReference type="SUPFAM" id="SSF54001">
    <property type="entry name" value="Cysteine proteinases"/>
    <property type="match status" value="1"/>
</dbReference>
<reference evidence="1" key="2">
    <citation type="submission" date="2018-10" db="UniProtKB">
        <authorList>
            <consortium name="EnsemblPlants"/>
        </authorList>
    </citation>
    <scope>IDENTIFICATION</scope>
</reference>
<dbReference type="AlphaFoldDB" id="A0A3B6EB44"/>
<protein>
    <recommendedName>
        <fullName evidence="3">Ubiquitin-like protease family profile domain-containing protein</fullName>
    </recommendedName>
</protein>
<gene>
    <name evidence="1" type="primary">LOC123057880</name>
</gene>
<keyword evidence="2" id="KW-1185">Reference proteome</keyword>
<evidence type="ECO:0000313" key="2">
    <source>
        <dbReference type="Proteomes" id="UP000019116"/>
    </source>
</evidence>
<dbReference type="Gramene" id="TraesARI3A03G01355180.1">
    <property type="protein sequence ID" value="TraesARI3A03G01355180.1"/>
    <property type="gene ID" value="TraesARI3A03G01355180"/>
</dbReference>
<dbReference type="InterPro" id="IPR038765">
    <property type="entry name" value="Papain-like_cys_pep_sf"/>
</dbReference>
<dbReference type="RefSeq" id="XP_044336690.1">
    <property type="nucleotide sequence ID" value="XM_044480755.1"/>
</dbReference>
<dbReference type="GeneID" id="123057880"/>
<dbReference type="Gramene" id="TraesCAD_scaffold_106235_01G000100.1">
    <property type="protein sequence ID" value="TraesCAD_scaffold_106235_01G000100.1"/>
    <property type="gene ID" value="TraesCAD_scaffold_106235_01G000100"/>
</dbReference>
<dbReference type="Gene3D" id="3.40.395.10">
    <property type="entry name" value="Adenoviral Proteinase, Chain A"/>
    <property type="match status" value="1"/>
</dbReference>
<sequence>MMLDGEATHTAGTVVFGQASRDFPPKQEAMHAAYATPHWIDGRDRPTVLVSVWKAADLFLKTVSPEELERFISITPTPLLTQIVKSDHLDHELCALIFRRRDQIDGAILYPNNAPRWRKFMEPDFSTAALAGEETWTLLSVRAQLVGPQVSFNVAECTMFHVPTVFDFGWCLCAWDIQRKIINIFDPSYDSCTTQRRKDLLGAVADKLHVALFTLIYKLFSNWKVDCIRRDKVFHVTSPTTVRQTDTGVWIIRVAKHFDGRNVMADMSEGAIIAERQEILAELVQMKENVASLPTNINDIVNAWAIE</sequence>
<evidence type="ECO:0000313" key="1">
    <source>
        <dbReference type="EnsemblPlants" id="TraesCS3A02G090700.1"/>
    </source>
</evidence>
<name>A0A3B6EB44_WHEAT</name>
<accession>A0A3B6EB44</accession>
<dbReference type="Gramene" id="TraesCS3A02G090700.1">
    <property type="protein sequence ID" value="TraesCS3A02G090700.1"/>
    <property type="gene ID" value="TraesCS3A02G090700"/>
</dbReference>
<dbReference type="Gramene" id="TraesWEE_scaffold_146829_01G000100.1">
    <property type="protein sequence ID" value="TraesWEE_scaffold_146829_01G000100.1"/>
    <property type="gene ID" value="TraesWEE_scaffold_146829_01G000100"/>
</dbReference>
<reference evidence="1" key="1">
    <citation type="submission" date="2018-08" db="EMBL/GenBank/DDBJ databases">
        <authorList>
            <person name="Rossello M."/>
        </authorList>
    </citation>
    <scope>NUCLEOTIDE SEQUENCE [LARGE SCALE GENOMIC DNA]</scope>
    <source>
        <strain evidence="1">cv. Chinese Spring</strain>
    </source>
</reference>
<dbReference type="Proteomes" id="UP000019116">
    <property type="component" value="Chromosome 3A"/>
</dbReference>
<organism evidence="1">
    <name type="scientific">Triticum aestivum</name>
    <name type="common">Wheat</name>
    <dbReference type="NCBI Taxonomy" id="4565"/>
    <lineage>
        <taxon>Eukaryota</taxon>
        <taxon>Viridiplantae</taxon>
        <taxon>Streptophyta</taxon>
        <taxon>Embryophyta</taxon>
        <taxon>Tracheophyta</taxon>
        <taxon>Spermatophyta</taxon>
        <taxon>Magnoliopsida</taxon>
        <taxon>Liliopsida</taxon>
        <taxon>Poales</taxon>
        <taxon>Poaceae</taxon>
        <taxon>BOP clade</taxon>
        <taxon>Pooideae</taxon>
        <taxon>Triticodae</taxon>
        <taxon>Triticeae</taxon>
        <taxon>Triticinae</taxon>
        <taxon>Triticum</taxon>
    </lineage>
</organism>